<dbReference type="Gene3D" id="1.10.1270.20">
    <property type="entry name" value="tRNA(m1g37)methyltransferase, domain 2"/>
    <property type="match status" value="1"/>
</dbReference>
<dbReference type="InterPro" id="IPR016009">
    <property type="entry name" value="tRNA_MeTrfase_TRMD/TRM10"/>
</dbReference>
<keyword evidence="7 15" id="KW-0963">Cytoplasm</keyword>
<dbReference type="GO" id="GO:0052906">
    <property type="term" value="F:tRNA (guanine(37)-N1)-methyltransferase activity"/>
    <property type="evidence" value="ECO:0007669"/>
    <property type="project" value="UniProtKB-UniRule"/>
</dbReference>
<evidence type="ECO:0000256" key="6">
    <source>
        <dbReference type="ARBA" id="ARBA00014679"/>
    </source>
</evidence>
<dbReference type="PANTHER" id="PTHR46417">
    <property type="entry name" value="TRNA (GUANINE-N(1)-)-METHYLTRANSFERASE"/>
    <property type="match status" value="1"/>
</dbReference>
<evidence type="ECO:0000256" key="15">
    <source>
        <dbReference type="HAMAP-Rule" id="MF_00605"/>
    </source>
</evidence>
<dbReference type="GO" id="GO:0002939">
    <property type="term" value="P:tRNA N1-guanine methylation"/>
    <property type="evidence" value="ECO:0007669"/>
    <property type="project" value="TreeGrafter"/>
</dbReference>
<evidence type="ECO:0000256" key="9">
    <source>
        <dbReference type="ARBA" id="ARBA00022679"/>
    </source>
</evidence>
<dbReference type="NCBIfam" id="TIGR00088">
    <property type="entry name" value="trmD"/>
    <property type="match status" value="1"/>
</dbReference>
<dbReference type="GO" id="GO:0005829">
    <property type="term" value="C:cytosol"/>
    <property type="evidence" value="ECO:0007669"/>
    <property type="project" value="TreeGrafter"/>
</dbReference>
<dbReference type="InterPro" id="IPR029028">
    <property type="entry name" value="Alpha/beta_knot_MTases"/>
</dbReference>
<evidence type="ECO:0000256" key="1">
    <source>
        <dbReference type="ARBA" id="ARBA00002634"/>
    </source>
</evidence>
<accession>A0A9X8Y9Q5</accession>
<evidence type="ECO:0000256" key="13">
    <source>
        <dbReference type="ARBA" id="ARBA00033392"/>
    </source>
</evidence>
<dbReference type="SUPFAM" id="SSF75217">
    <property type="entry name" value="alpha/beta knot"/>
    <property type="match status" value="1"/>
</dbReference>
<comment type="subunit">
    <text evidence="4 15 17">Homodimer.</text>
</comment>
<evidence type="ECO:0000256" key="12">
    <source>
        <dbReference type="ARBA" id="ARBA00029736"/>
    </source>
</evidence>
<comment type="function">
    <text evidence="1 15 17">Specifically methylates guanosine-37 in various tRNAs.</text>
</comment>
<evidence type="ECO:0000256" key="5">
    <source>
        <dbReference type="ARBA" id="ARBA00012807"/>
    </source>
</evidence>
<dbReference type="InterPro" id="IPR023148">
    <property type="entry name" value="tRNA_m1G_MeTrfase_C_sf"/>
</dbReference>
<proteinExistence type="inferred from homology"/>
<dbReference type="EMBL" id="SLUK01000001">
    <property type="protein sequence ID" value="TCL45519.1"/>
    <property type="molecule type" value="Genomic_DNA"/>
</dbReference>
<organism evidence="19 20">
    <name type="scientific">Harryflintia acetispora</name>
    <dbReference type="NCBI Taxonomy" id="1849041"/>
    <lineage>
        <taxon>Bacteria</taxon>
        <taxon>Bacillati</taxon>
        <taxon>Bacillota</taxon>
        <taxon>Clostridia</taxon>
        <taxon>Eubacteriales</taxon>
        <taxon>Oscillospiraceae</taxon>
        <taxon>Harryflintia</taxon>
    </lineage>
</organism>
<evidence type="ECO:0000256" key="2">
    <source>
        <dbReference type="ARBA" id="ARBA00004496"/>
    </source>
</evidence>
<dbReference type="PIRSF" id="PIRSF000386">
    <property type="entry name" value="tRNA_mtase"/>
    <property type="match status" value="1"/>
</dbReference>
<keyword evidence="11 15" id="KW-0819">tRNA processing</keyword>
<dbReference type="InterPro" id="IPR029026">
    <property type="entry name" value="tRNA_m1G_MTases_N"/>
</dbReference>
<dbReference type="InterPro" id="IPR002649">
    <property type="entry name" value="tRNA_m1G_MeTrfase_TrmD"/>
</dbReference>
<evidence type="ECO:0000256" key="7">
    <source>
        <dbReference type="ARBA" id="ARBA00022490"/>
    </source>
</evidence>
<evidence type="ECO:0000256" key="8">
    <source>
        <dbReference type="ARBA" id="ARBA00022603"/>
    </source>
</evidence>
<keyword evidence="10 15" id="KW-0949">S-adenosyl-L-methionine</keyword>
<comment type="subcellular location">
    <subcellularLocation>
        <location evidence="2 15 17">Cytoplasm</location>
    </subcellularLocation>
</comment>
<comment type="caution">
    <text evidence="19">The sequence shown here is derived from an EMBL/GenBank/DDBJ whole genome shotgun (WGS) entry which is preliminary data.</text>
</comment>
<keyword evidence="8 15" id="KW-0489">Methyltransferase</keyword>
<evidence type="ECO:0000256" key="10">
    <source>
        <dbReference type="ARBA" id="ARBA00022691"/>
    </source>
</evidence>
<dbReference type="PANTHER" id="PTHR46417:SF1">
    <property type="entry name" value="TRNA (GUANINE-N(1)-)-METHYLTRANSFERASE"/>
    <property type="match status" value="1"/>
</dbReference>
<evidence type="ECO:0000256" key="14">
    <source>
        <dbReference type="ARBA" id="ARBA00047783"/>
    </source>
</evidence>
<dbReference type="CDD" id="cd18080">
    <property type="entry name" value="TrmD-like"/>
    <property type="match status" value="1"/>
</dbReference>
<dbReference type="RefSeq" id="WP_132083845.1">
    <property type="nucleotide sequence ID" value="NZ_SLUK01000001.1"/>
</dbReference>
<comment type="similarity">
    <text evidence="3 15 17">Belongs to the RNA methyltransferase TrmD family.</text>
</comment>
<dbReference type="Proteomes" id="UP000294682">
    <property type="component" value="Unassembled WGS sequence"/>
</dbReference>
<comment type="catalytic activity">
    <reaction evidence="14 15 17">
        <text>guanosine(37) in tRNA + S-adenosyl-L-methionine = N(1)-methylguanosine(37) in tRNA + S-adenosyl-L-homocysteine + H(+)</text>
        <dbReference type="Rhea" id="RHEA:36899"/>
        <dbReference type="Rhea" id="RHEA-COMP:10145"/>
        <dbReference type="Rhea" id="RHEA-COMP:10147"/>
        <dbReference type="ChEBI" id="CHEBI:15378"/>
        <dbReference type="ChEBI" id="CHEBI:57856"/>
        <dbReference type="ChEBI" id="CHEBI:59789"/>
        <dbReference type="ChEBI" id="CHEBI:73542"/>
        <dbReference type="ChEBI" id="CHEBI:74269"/>
        <dbReference type="EC" id="2.1.1.228"/>
    </reaction>
</comment>
<gene>
    <name evidence="15" type="primary">trmD</name>
    <name evidence="19" type="ORF">EDD78_101502</name>
</gene>
<evidence type="ECO:0000313" key="19">
    <source>
        <dbReference type="EMBL" id="TCL45519.1"/>
    </source>
</evidence>
<dbReference type="AlphaFoldDB" id="A0A9X8Y9Q5"/>
<name>A0A9X8Y9Q5_9FIRM</name>
<dbReference type="Gene3D" id="3.40.1280.10">
    <property type="match status" value="1"/>
</dbReference>
<feature type="binding site" evidence="15 16">
    <location>
        <begin position="133"/>
        <end position="138"/>
    </location>
    <ligand>
        <name>S-adenosyl-L-methionine</name>
        <dbReference type="ChEBI" id="CHEBI:59789"/>
    </ligand>
</feature>
<dbReference type="HAMAP" id="MF_00605">
    <property type="entry name" value="TrmD"/>
    <property type="match status" value="1"/>
</dbReference>
<evidence type="ECO:0000259" key="18">
    <source>
        <dbReference type="Pfam" id="PF01746"/>
    </source>
</evidence>
<dbReference type="Pfam" id="PF01746">
    <property type="entry name" value="tRNA_m1G_MT"/>
    <property type="match status" value="1"/>
</dbReference>
<evidence type="ECO:0000313" key="20">
    <source>
        <dbReference type="Proteomes" id="UP000294682"/>
    </source>
</evidence>
<keyword evidence="20" id="KW-1185">Reference proteome</keyword>
<dbReference type="FunFam" id="3.40.1280.10:FF:000001">
    <property type="entry name" value="tRNA (guanine-N(1)-)-methyltransferase"/>
    <property type="match status" value="1"/>
</dbReference>
<evidence type="ECO:0000256" key="17">
    <source>
        <dbReference type="RuleBase" id="RU003464"/>
    </source>
</evidence>
<feature type="binding site" evidence="15 16">
    <location>
        <position position="113"/>
    </location>
    <ligand>
        <name>S-adenosyl-L-methionine</name>
        <dbReference type="ChEBI" id="CHEBI:59789"/>
    </ligand>
</feature>
<reference evidence="19 20" key="1">
    <citation type="submission" date="2019-03" db="EMBL/GenBank/DDBJ databases">
        <title>Genomic Encyclopedia of Type Strains, Phase IV (KMG-IV): sequencing the most valuable type-strain genomes for metagenomic binning, comparative biology and taxonomic classification.</title>
        <authorList>
            <person name="Goeker M."/>
        </authorList>
    </citation>
    <scope>NUCLEOTIDE SEQUENCE [LARGE SCALE GENOMIC DNA]</scope>
    <source>
        <strain evidence="19 20">DSM 100433</strain>
    </source>
</reference>
<feature type="domain" description="tRNA methyltransferase TRMD/TRM10-type" evidence="18">
    <location>
        <begin position="1"/>
        <end position="225"/>
    </location>
</feature>
<sequence length="253" mass="28550">MIIDIATLFPEMCGRVLDESIIGRARAAGKLTIDCHDIRAFTEDKHRRVDDSPYGGGMGMVMQPGPIYNCFRYLCRLRGVRPHVIYLSPKGRVFTQRRAGELANMNNLLLLCGHYEGVDQRILDEIVDEELSIGDYVLTGGELGALVVCDAVGRLCEGVLPDESCYTEESHQSGLLEYPHYTRPPVWMGRPVPEVLLSGHHKNIEGWRRREAVKITLRRRPDMLAQAQLDKSDIEYIDALKRAQPDREESGTT</sequence>
<evidence type="ECO:0000256" key="4">
    <source>
        <dbReference type="ARBA" id="ARBA00011738"/>
    </source>
</evidence>
<dbReference type="EC" id="2.1.1.228" evidence="5 15"/>
<keyword evidence="9 15" id="KW-0808">Transferase</keyword>
<evidence type="ECO:0000256" key="16">
    <source>
        <dbReference type="PIRSR" id="PIRSR000386-1"/>
    </source>
</evidence>
<evidence type="ECO:0000256" key="11">
    <source>
        <dbReference type="ARBA" id="ARBA00022694"/>
    </source>
</evidence>
<evidence type="ECO:0000256" key="3">
    <source>
        <dbReference type="ARBA" id="ARBA00007630"/>
    </source>
</evidence>
<protein>
    <recommendedName>
        <fullName evidence="6 15">tRNA (guanine-N(1)-)-methyltransferase</fullName>
        <ecNumber evidence="5 15">2.1.1.228</ecNumber>
    </recommendedName>
    <alternativeName>
        <fullName evidence="12 15">M1G-methyltransferase</fullName>
    </alternativeName>
    <alternativeName>
        <fullName evidence="13 15">tRNA [GM37] methyltransferase</fullName>
    </alternativeName>
</protein>
<dbReference type="NCBIfam" id="NF000648">
    <property type="entry name" value="PRK00026.1"/>
    <property type="match status" value="1"/>
</dbReference>